<dbReference type="PANTHER" id="PTHR30290">
    <property type="entry name" value="PERIPLASMIC BINDING COMPONENT OF ABC TRANSPORTER"/>
    <property type="match status" value="1"/>
</dbReference>
<dbReference type="Gene3D" id="3.40.190.10">
    <property type="entry name" value="Periplasmic binding protein-like II"/>
    <property type="match status" value="1"/>
</dbReference>
<reference evidence="5 6" key="1">
    <citation type="submission" date="2021-03" db="EMBL/GenBank/DDBJ databases">
        <title>Sequencing the genomes of 1000 actinobacteria strains.</title>
        <authorList>
            <person name="Klenk H.-P."/>
        </authorList>
    </citation>
    <scope>NUCLEOTIDE SEQUENCE [LARGE SCALE GENOMIC DNA]</scope>
    <source>
        <strain evidence="5 6">DSM 24221</strain>
    </source>
</reference>
<evidence type="ECO:0000256" key="1">
    <source>
        <dbReference type="ARBA" id="ARBA00022729"/>
    </source>
</evidence>
<dbReference type="Proteomes" id="UP001519362">
    <property type="component" value="Unassembled WGS sequence"/>
</dbReference>
<feature type="domain" description="Solute-binding protein family 5" evidence="4">
    <location>
        <begin position="102"/>
        <end position="420"/>
    </location>
</feature>
<keyword evidence="1 3" id="KW-0732">Signal</keyword>
<dbReference type="Pfam" id="PF00496">
    <property type="entry name" value="SBP_bac_5"/>
    <property type="match status" value="1"/>
</dbReference>
<dbReference type="InterPro" id="IPR039424">
    <property type="entry name" value="SBP_5"/>
</dbReference>
<name>A0ABS4ZJY9_9MICO</name>
<proteinExistence type="predicted"/>
<accession>A0ABS4ZJY9</accession>
<dbReference type="InterPro" id="IPR000914">
    <property type="entry name" value="SBP_5_dom"/>
</dbReference>
<dbReference type="Gene3D" id="3.10.105.10">
    <property type="entry name" value="Dipeptide-binding Protein, Domain 3"/>
    <property type="match status" value="1"/>
</dbReference>
<dbReference type="SUPFAM" id="SSF53850">
    <property type="entry name" value="Periplasmic binding protein-like II"/>
    <property type="match status" value="1"/>
</dbReference>
<evidence type="ECO:0000313" key="5">
    <source>
        <dbReference type="EMBL" id="MBP2437600.1"/>
    </source>
</evidence>
<feature type="compositionally biased region" description="Low complexity" evidence="2">
    <location>
        <begin position="36"/>
        <end position="55"/>
    </location>
</feature>
<dbReference type="PROSITE" id="PS51257">
    <property type="entry name" value="PROKAR_LIPOPROTEIN"/>
    <property type="match status" value="1"/>
</dbReference>
<organism evidence="5 6">
    <name type="scientific">Microbacterium amylolyticum</name>
    <dbReference type="NCBI Taxonomy" id="936337"/>
    <lineage>
        <taxon>Bacteria</taxon>
        <taxon>Bacillati</taxon>
        <taxon>Actinomycetota</taxon>
        <taxon>Actinomycetes</taxon>
        <taxon>Micrococcales</taxon>
        <taxon>Microbacteriaceae</taxon>
        <taxon>Microbacterium</taxon>
    </lineage>
</organism>
<gene>
    <name evidence="5" type="ORF">JOF34_002186</name>
</gene>
<evidence type="ECO:0000256" key="3">
    <source>
        <dbReference type="SAM" id="SignalP"/>
    </source>
</evidence>
<feature type="region of interest" description="Disordered" evidence="2">
    <location>
        <begin position="36"/>
        <end position="56"/>
    </location>
</feature>
<evidence type="ECO:0000256" key="2">
    <source>
        <dbReference type="SAM" id="MobiDB-lite"/>
    </source>
</evidence>
<protein>
    <submittedName>
        <fullName evidence="5">Peptide/nickel transport system substrate-binding protein</fullName>
    </submittedName>
</protein>
<dbReference type="EMBL" id="JAGIOL010000001">
    <property type="protein sequence ID" value="MBP2437600.1"/>
    <property type="molecule type" value="Genomic_DNA"/>
</dbReference>
<sequence length="516" mass="53946">MRFPHDRVRRLPAALVGVTALLVLAGCTADAVPAPVASPSALPTAEATETTSPALQPDATINVGSLLPTTSLSPTADDPGATQVFAGNVLEALVDVSKDGDVVPRLASAYDVSDDGLLYTFTVREGVVFHGGDPLTADDVVAALLRQAGEDASEERRERFAIIDDVTAVDDHTVAVRLSERRMSFLTQLTDVWITRAGPDDGTLDGTGPYSFDGWIPGATTSITRFDDYWGQTASNGSAVFHRFDEASVMDNALLTGIVDIAIGEHQAADFVRSATTAETTLSFVDTGSVSVLAFRHDHGLFADPAVREAALMAIDPADLLSQVWGESAEEVAALTEDASPWRNELSSSLGADAEAAQDVIRATGTDTKTAVTIGALLPGPTERTAGAVAQSLAGIGISAEVRVIEPDSVDQLGDVDAVVAVRSSAEDLLRNRDAVVALGIASDDALERLTQSELVSSDAERTEMLRLAARAIVEDHAGALLFPVPTVIVTRAGIDGVTPSAPLDGFPLSTIEKIE</sequence>
<dbReference type="RefSeq" id="WP_165133567.1">
    <property type="nucleotide sequence ID" value="NZ_CP049253.1"/>
</dbReference>
<dbReference type="PANTHER" id="PTHR30290:SF38">
    <property type="entry name" value="D,D-DIPEPTIDE-BINDING PERIPLASMIC PROTEIN DDPA-RELATED"/>
    <property type="match status" value="1"/>
</dbReference>
<comment type="caution">
    <text evidence="5">The sequence shown here is derived from an EMBL/GenBank/DDBJ whole genome shotgun (WGS) entry which is preliminary data.</text>
</comment>
<evidence type="ECO:0000259" key="4">
    <source>
        <dbReference type="Pfam" id="PF00496"/>
    </source>
</evidence>
<keyword evidence="6" id="KW-1185">Reference proteome</keyword>
<feature type="chain" id="PRO_5045953568" evidence="3">
    <location>
        <begin position="26"/>
        <end position="516"/>
    </location>
</feature>
<feature type="signal peptide" evidence="3">
    <location>
        <begin position="1"/>
        <end position="25"/>
    </location>
</feature>
<evidence type="ECO:0000313" key="6">
    <source>
        <dbReference type="Proteomes" id="UP001519362"/>
    </source>
</evidence>